<evidence type="ECO:0000313" key="2">
    <source>
        <dbReference type="EMBL" id="KAF5400752.1"/>
    </source>
</evidence>
<comment type="caution">
    <text evidence="2">The sequence shown here is derived from an EMBL/GenBank/DDBJ whole genome shotgun (WGS) entry which is preliminary data.</text>
</comment>
<evidence type="ECO:0000256" key="1">
    <source>
        <dbReference type="SAM" id="MobiDB-lite"/>
    </source>
</evidence>
<accession>A0A8J4TER8</accession>
<evidence type="ECO:0000313" key="3">
    <source>
        <dbReference type="Proteomes" id="UP000748531"/>
    </source>
</evidence>
<protein>
    <submittedName>
        <fullName evidence="2">Uncharacterized protein</fullName>
    </submittedName>
</protein>
<gene>
    <name evidence="2" type="ORF">PHET_05876</name>
</gene>
<name>A0A8J4TER8_9TREM</name>
<sequence>MRAFDWPSIVNQSVISQDVRDKKLIDIRMLSIGLKHTICQLARELQQPAHAYNLMEHVNHVGDIGHLTHSWDYVQSASLKTSGLATIVTKGWAGPLQNTTPPQSSAAVKTISQMG</sequence>
<reference evidence="2" key="1">
    <citation type="submission" date="2019-05" db="EMBL/GenBank/DDBJ databases">
        <title>Annotation for the trematode Paragonimus heterotremus.</title>
        <authorList>
            <person name="Choi Y.-J."/>
        </authorList>
    </citation>
    <scope>NUCLEOTIDE SEQUENCE</scope>
    <source>
        <strain evidence="2">LC</strain>
    </source>
</reference>
<dbReference type="AlphaFoldDB" id="A0A8J4TER8"/>
<organism evidence="2 3">
    <name type="scientific">Paragonimus heterotremus</name>
    <dbReference type="NCBI Taxonomy" id="100268"/>
    <lineage>
        <taxon>Eukaryota</taxon>
        <taxon>Metazoa</taxon>
        <taxon>Spiralia</taxon>
        <taxon>Lophotrochozoa</taxon>
        <taxon>Platyhelminthes</taxon>
        <taxon>Trematoda</taxon>
        <taxon>Digenea</taxon>
        <taxon>Plagiorchiida</taxon>
        <taxon>Troglotremata</taxon>
        <taxon>Troglotrematidae</taxon>
        <taxon>Paragonimus</taxon>
    </lineage>
</organism>
<dbReference type="Proteomes" id="UP000748531">
    <property type="component" value="Unassembled WGS sequence"/>
</dbReference>
<dbReference type="EMBL" id="LUCH01002940">
    <property type="protein sequence ID" value="KAF5400752.1"/>
    <property type="molecule type" value="Genomic_DNA"/>
</dbReference>
<proteinExistence type="predicted"/>
<feature type="region of interest" description="Disordered" evidence="1">
    <location>
        <begin position="96"/>
        <end position="115"/>
    </location>
</feature>
<keyword evidence="3" id="KW-1185">Reference proteome</keyword>